<evidence type="ECO:0000256" key="2">
    <source>
        <dbReference type="ARBA" id="ARBA00009347"/>
    </source>
</evidence>
<feature type="domain" description="Acyl-CoA dehydrogenase/oxidase C-terminal" evidence="6">
    <location>
        <begin position="257"/>
        <end position="410"/>
    </location>
</feature>
<dbReference type="InterPro" id="IPR013786">
    <property type="entry name" value="AcylCoA_DH/ox_N"/>
</dbReference>
<dbReference type="InterPro" id="IPR036250">
    <property type="entry name" value="AcylCo_DH-like_C"/>
</dbReference>
<evidence type="ECO:0000256" key="1">
    <source>
        <dbReference type="ARBA" id="ARBA00001974"/>
    </source>
</evidence>
<gene>
    <name evidence="9" type="ORF">B2A_00058</name>
</gene>
<feature type="domain" description="Acyl-CoA dehydrogenase/oxidase N-terminal" evidence="8">
    <location>
        <begin position="33"/>
        <end position="145"/>
    </location>
</feature>
<organism evidence="9">
    <name type="scientific">mine drainage metagenome</name>
    <dbReference type="NCBI Taxonomy" id="410659"/>
    <lineage>
        <taxon>unclassified sequences</taxon>
        <taxon>metagenomes</taxon>
        <taxon>ecological metagenomes</taxon>
    </lineage>
</organism>
<dbReference type="GO" id="GO:0050660">
    <property type="term" value="F:flavin adenine dinucleotide binding"/>
    <property type="evidence" value="ECO:0007669"/>
    <property type="project" value="InterPro"/>
</dbReference>
<dbReference type="Gene3D" id="1.10.540.10">
    <property type="entry name" value="Acyl-CoA dehydrogenase/oxidase, N-terminal domain"/>
    <property type="match status" value="1"/>
</dbReference>
<sequence>MHRDGRRYNFAFQTLVCRARQRTPEAPMDFRFTDDQLSIQSMARDFAQKRIAPVAAELDQKGEFPLDNIREMGQLGLMGIEVPEQYGGAGMDSISYVLAMIEIAAADCAHSTIMSVNNTLYCNGLLKFATEAQKHQYVTPIASGQAIGAFALTEPQSGSDATAMRCRAVKQADGGFVINGKKSWITSGPVARYILLFAMTDADKGARGVTAFMIDTAREGFHRGKTEPKLGIRASATCEIEFEGYRVPATDVIGDEGHGFKIAMGVLDAGRIGIASQAVGLARAAYEATLSYARERKAFGQAIGSFQMIQAKIADMKCKLEAAYWLTLRAAFAKQQTEKGAAGGRFSTEAAVAKLTASEAAMWITHQAVQVHGGMGYSKEMPLERYFRDAKITEIYEGTSEIQRLVIARNETGLR</sequence>
<keyword evidence="4" id="KW-0274">FAD</keyword>
<dbReference type="PANTHER" id="PTHR43884">
    <property type="entry name" value="ACYL-COA DEHYDROGENASE"/>
    <property type="match status" value="1"/>
</dbReference>
<dbReference type="InterPro" id="IPR006089">
    <property type="entry name" value="Acyl-CoA_DH_CS"/>
</dbReference>
<evidence type="ECO:0000313" key="9">
    <source>
        <dbReference type="EMBL" id="EQD69491.1"/>
    </source>
</evidence>
<reference evidence="9" key="2">
    <citation type="journal article" date="2014" name="ISME J.">
        <title>Microbial stratification in low pH oxic and suboxic macroscopic growths along an acid mine drainage.</title>
        <authorList>
            <person name="Mendez-Garcia C."/>
            <person name="Mesa V."/>
            <person name="Sprenger R.R."/>
            <person name="Richter M."/>
            <person name="Diez M.S."/>
            <person name="Solano J."/>
            <person name="Bargiela R."/>
            <person name="Golyshina O.V."/>
            <person name="Manteca A."/>
            <person name="Ramos J.L."/>
            <person name="Gallego J.R."/>
            <person name="Llorente I."/>
            <person name="Martins Dos Santos V.A."/>
            <person name="Jensen O.N."/>
            <person name="Pelaez A.I."/>
            <person name="Sanchez J."/>
            <person name="Ferrer M."/>
        </authorList>
    </citation>
    <scope>NUCLEOTIDE SEQUENCE</scope>
</reference>
<dbReference type="Pfam" id="PF00441">
    <property type="entry name" value="Acyl-CoA_dh_1"/>
    <property type="match status" value="1"/>
</dbReference>
<dbReference type="Gene3D" id="2.40.110.10">
    <property type="entry name" value="Butyryl-CoA Dehydrogenase, subunit A, domain 2"/>
    <property type="match status" value="1"/>
</dbReference>
<dbReference type="PROSITE" id="PS00072">
    <property type="entry name" value="ACYL_COA_DH_1"/>
    <property type="match status" value="1"/>
</dbReference>
<comment type="similarity">
    <text evidence="2">Belongs to the acyl-CoA dehydrogenase family.</text>
</comment>
<dbReference type="Pfam" id="PF02771">
    <property type="entry name" value="Acyl-CoA_dh_N"/>
    <property type="match status" value="1"/>
</dbReference>
<dbReference type="InterPro" id="IPR006091">
    <property type="entry name" value="Acyl-CoA_Oxase/DH_mid-dom"/>
</dbReference>
<evidence type="ECO:0000256" key="5">
    <source>
        <dbReference type="ARBA" id="ARBA00023002"/>
    </source>
</evidence>
<dbReference type="SUPFAM" id="SSF56645">
    <property type="entry name" value="Acyl-CoA dehydrogenase NM domain-like"/>
    <property type="match status" value="1"/>
</dbReference>
<keyword evidence="5" id="KW-0560">Oxidoreductase</keyword>
<feature type="domain" description="Acyl-CoA oxidase/dehydrogenase middle" evidence="7">
    <location>
        <begin position="149"/>
        <end position="243"/>
    </location>
</feature>
<proteinExistence type="inferred from homology"/>
<comment type="cofactor">
    <cofactor evidence="1">
        <name>FAD</name>
        <dbReference type="ChEBI" id="CHEBI:57692"/>
    </cofactor>
</comment>
<name>T1B999_9ZZZZ</name>
<dbReference type="FunFam" id="2.40.110.10:FF:000009">
    <property type="entry name" value="Acyl-CoA dehydrogenase"/>
    <property type="match status" value="1"/>
</dbReference>
<evidence type="ECO:0000256" key="4">
    <source>
        <dbReference type="ARBA" id="ARBA00022827"/>
    </source>
</evidence>
<dbReference type="PIRSF" id="PIRSF016578">
    <property type="entry name" value="HsaA"/>
    <property type="match status" value="1"/>
</dbReference>
<dbReference type="Pfam" id="PF02770">
    <property type="entry name" value="Acyl-CoA_dh_M"/>
    <property type="match status" value="1"/>
</dbReference>
<dbReference type="AlphaFoldDB" id="T1B999"/>
<evidence type="ECO:0000259" key="6">
    <source>
        <dbReference type="Pfam" id="PF00441"/>
    </source>
</evidence>
<dbReference type="PROSITE" id="PS00073">
    <property type="entry name" value="ACYL_COA_DH_2"/>
    <property type="match status" value="1"/>
</dbReference>
<dbReference type="FunFam" id="1.10.540.10:FF:000002">
    <property type="entry name" value="Acyl-CoA dehydrogenase FadE19"/>
    <property type="match status" value="1"/>
</dbReference>
<reference evidence="9" key="1">
    <citation type="submission" date="2013-08" db="EMBL/GenBank/DDBJ databases">
        <authorList>
            <person name="Mendez C."/>
            <person name="Richter M."/>
            <person name="Ferrer M."/>
            <person name="Sanchez J."/>
        </authorList>
    </citation>
    <scope>NUCLEOTIDE SEQUENCE</scope>
</reference>
<dbReference type="InterPro" id="IPR009100">
    <property type="entry name" value="AcylCoA_DH/oxidase_NM_dom_sf"/>
</dbReference>
<evidence type="ECO:0000259" key="8">
    <source>
        <dbReference type="Pfam" id="PF02771"/>
    </source>
</evidence>
<evidence type="ECO:0000256" key="3">
    <source>
        <dbReference type="ARBA" id="ARBA00022630"/>
    </source>
</evidence>
<keyword evidence="3" id="KW-0285">Flavoprotein</keyword>
<dbReference type="PANTHER" id="PTHR43884:SF12">
    <property type="entry name" value="ISOVALERYL-COA DEHYDROGENASE, MITOCHONDRIAL-RELATED"/>
    <property type="match status" value="1"/>
</dbReference>
<dbReference type="InterPro" id="IPR046373">
    <property type="entry name" value="Acyl-CoA_Oxase/DH_mid-dom_sf"/>
</dbReference>
<evidence type="ECO:0000259" key="7">
    <source>
        <dbReference type="Pfam" id="PF02770"/>
    </source>
</evidence>
<dbReference type="InterPro" id="IPR009075">
    <property type="entry name" value="AcylCo_DH/oxidase_C"/>
</dbReference>
<protein>
    <submittedName>
        <fullName evidence="9">Butyryl-CoA dehydrogenase</fullName>
    </submittedName>
</protein>
<dbReference type="Gene3D" id="1.20.140.10">
    <property type="entry name" value="Butyryl-CoA Dehydrogenase, subunit A, domain 3"/>
    <property type="match status" value="1"/>
</dbReference>
<dbReference type="InterPro" id="IPR037069">
    <property type="entry name" value="AcylCoA_DH/ox_N_sf"/>
</dbReference>
<dbReference type="FunFam" id="1.20.140.10:FF:000004">
    <property type="entry name" value="Acyl-CoA dehydrogenase FadE25"/>
    <property type="match status" value="1"/>
</dbReference>
<dbReference type="SUPFAM" id="SSF47203">
    <property type="entry name" value="Acyl-CoA dehydrogenase C-terminal domain-like"/>
    <property type="match status" value="1"/>
</dbReference>
<accession>T1B999</accession>
<dbReference type="EMBL" id="AUZZ01000043">
    <property type="protein sequence ID" value="EQD69491.1"/>
    <property type="molecule type" value="Genomic_DNA"/>
</dbReference>
<dbReference type="GO" id="GO:0003995">
    <property type="term" value="F:acyl-CoA dehydrogenase activity"/>
    <property type="evidence" value="ECO:0007669"/>
    <property type="project" value="InterPro"/>
</dbReference>
<comment type="caution">
    <text evidence="9">The sequence shown here is derived from an EMBL/GenBank/DDBJ whole genome shotgun (WGS) entry which is preliminary data.</text>
</comment>